<dbReference type="EMBL" id="BJLB01000001">
    <property type="protein sequence ID" value="GEA38013.1"/>
    <property type="molecule type" value="Genomic_DNA"/>
</dbReference>
<evidence type="ECO:0000313" key="2">
    <source>
        <dbReference type="Proteomes" id="UP000315200"/>
    </source>
</evidence>
<proteinExistence type="predicted"/>
<comment type="caution">
    <text evidence="1">The sequence shown here is derived from an EMBL/GenBank/DDBJ whole genome shotgun (WGS) entry which is preliminary data.</text>
</comment>
<sequence length="56" mass="6097">MGMGIDSSRRNQTAGYIHYLFPLKGFQARTGLYNPSPAYADILPHTARPADNGSIS</sequence>
<organism evidence="1 2">
    <name type="scientific">Enterocloster clostridioformis</name>
    <dbReference type="NCBI Taxonomy" id="1531"/>
    <lineage>
        <taxon>Bacteria</taxon>
        <taxon>Bacillati</taxon>
        <taxon>Bacillota</taxon>
        <taxon>Clostridia</taxon>
        <taxon>Lachnospirales</taxon>
        <taxon>Lachnospiraceae</taxon>
        <taxon>Enterocloster</taxon>
    </lineage>
</organism>
<dbReference type="Proteomes" id="UP000315200">
    <property type="component" value="Unassembled WGS sequence"/>
</dbReference>
<evidence type="ECO:0000313" key="1">
    <source>
        <dbReference type="EMBL" id="GEA38013.1"/>
    </source>
</evidence>
<protein>
    <submittedName>
        <fullName evidence="1">Uncharacterized protein</fullName>
    </submittedName>
</protein>
<gene>
    <name evidence="1" type="ORF">Ccl03g_37260</name>
</gene>
<dbReference type="AlphaFoldDB" id="A0A829WGP5"/>
<reference evidence="1 2" key="1">
    <citation type="submission" date="2019-06" db="EMBL/GenBank/DDBJ databases">
        <title>Draft genome sequence of [Clostridium] clostridioforme NBRC 113352.</title>
        <authorList>
            <person name="Miura T."/>
            <person name="Furukawa M."/>
            <person name="Shimamura M."/>
            <person name="Ohyama Y."/>
            <person name="Yamazoe A."/>
            <person name="Kawasaki H."/>
        </authorList>
    </citation>
    <scope>NUCLEOTIDE SEQUENCE [LARGE SCALE GENOMIC DNA]</scope>
    <source>
        <strain evidence="1 2">NBRC 113352</strain>
    </source>
</reference>
<name>A0A829WGP5_9FIRM</name>
<accession>A0A829WGP5</accession>